<dbReference type="InterPro" id="IPR001764">
    <property type="entry name" value="Glyco_hydro_3_N"/>
</dbReference>
<dbReference type="InterPro" id="IPR002772">
    <property type="entry name" value="Glyco_hydro_3_C"/>
</dbReference>
<evidence type="ECO:0000256" key="5">
    <source>
        <dbReference type="ARBA" id="ARBA00022801"/>
    </source>
</evidence>
<comment type="catalytic activity">
    <reaction evidence="1">
        <text>Hydrolysis of terminal, non-reducing beta-D-glucosyl residues with release of beta-D-glucose.</text>
        <dbReference type="EC" id="3.2.1.21"/>
    </reaction>
</comment>
<evidence type="ECO:0000259" key="8">
    <source>
        <dbReference type="SMART" id="SM01217"/>
    </source>
</evidence>
<dbReference type="Gene3D" id="3.20.20.300">
    <property type="entry name" value="Glycoside hydrolase, family 3, N-terminal domain"/>
    <property type="match status" value="1"/>
</dbReference>
<proteinExistence type="inferred from homology"/>
<accession>A0ABT8L2A5</accession>
<dbReference type="SUPFAM" id="SSF52279">
    <property type="entry name" value="Beta-D-glucan exohydrolase, C-terminal domain"/>
    <property type="match status" value="1"/>
</dbReference>
<dbReference type="InterPro" id="IPR051915">
    <property type="entry name" value="Cellulose_Degrad_GH3"/>
</dbReference>
<dbReference type="RefSeq" id="WP_346757172.1">
    <property type="nucleotide sequence ID" value="NZ_JAUJEB010000001.1"/>
</dbReference>
<dbReference type="GO" id="GO:0016787">
    <property type="term" value="F:hydrolase activity"/>
    <property type="evidence" value="ECO:0007669"/>
    <property type="project" value="UniProtKB-KW"/>
</dbReference>
<keyword evidence="4" id="KW-0732">Signal</keyword>
<dbReference type="InterPro" id="IPR019800">
    <property type="entry name" value="Glyco_hydro_3_AS"/>
</dbReference>
<dbReference type="Pfam" id="PF14310">
    <property type="entry name" value="Fn3-like"/>
    <property type="match status" value="1"/>
</dbReference>
<dbReference type="PANTHER" id="PTHR30620:SF16">
    <property type="entry name" value="LYSOSOMAL BETA GLUCOSIDASE"/>
    <property type="match status" value="1"/>
</dbReference>
<reference evidence="9" key="1">
    <citation type="submission" date="2023-06" db="EMBL/GenBank/DDBJ databases">
        <title>Genomic of Agaribacillus aureum.</title>
        <authorList>
            <person name="Wang G."/>
        </authorList>
    </citation>
    <scope>NUCLEOTIDE SEQUENCE</scope>
    <source>
        <strain evidence="9">BMA12</strain>
    </source>
</reference>
<dbReference type="PROSITE" id="PS00775">
    <property type="entry name" value="GLYCOSYL_HYDROL_F3"/>
    <property type="match status" value="1"/>
</dbReference>
<evidence type="ECO:0000256" key="7">
    <source>
        <dbReference type="RuleBase" id="RU361161"/>
    </source>
</evidence>
<dbReference type="EC" id="3.2.1.21" evidence="3"/>
<dbReference type="SUPFAM" id="SSF51445">
    <property type="entry name" value="(Trans)glycosidases"/>
    <property type="match status" value="1"/>
</dbReference>
<dbReference type="EMBL" id="JAUJEB010000001">
    <property type="protein sequence ID" value="MDN5211844.1"/>
    <property type="molecule type" value="Genomic_DNA"/>
</dbReference>
<dbReference type="Gene3D" id="2.60.40.10">
    <property type="entry name" value="Immunoglobulins"/>
    <property type="match status" value="1"/>
</dbReference>
<keyword evidence="10" id="KW-1185">Reference proteome</keyword>
<comment type="similarity">
    <text evidence="2 7">Belongs to the glycosyl hydrolase 3 family.</text>
</comment>
<dbReference type="Pfam" id="PF00933">
    <property type="entry name" value="Glyco_hydro_3"/>
    <property type="match status" value="1"/>
</dbReference>
<dbReference type="Pfam" id="PF01915">
    <property type="entry name" value="Glyco_hydro_3_C"/>
    <property type="match status" value="1"/>
</dbReference>
<sequence length="744" mass="81541">MKQLMWVALVVTMIAGCENRSEKILTDASYGFIDSLISVMTLDEKIGQMTLYTSGWDTTGPTLNDQYKVELKAGRVGALFNAHTVAYNRELQRIAVEETNLGIPLLFGYDVIHGHKTIFPIPLAESCTWDLDLIRETARLSAKEATASGLNWTFNPMVDVARDPRWGRVAEGAGEDPYLVSLIGAARVRGYQGDDLKDPYTMLACVKHFAAYGAAQAGRDYHTVDMSDRVLREIYLPPYKAAIDAGATTVMTSFNEIDGVPVSGNKYLLTEILRDEWKFDGFVVTDYTSINEMVPHGIVADEKEAASLALKAGVDMDMQGGVFNAHLGTLIASSEIKEEEIDKAVRKVLMLKERLGLFDNPYLYLDEQREKEVLFSSELMDHALEVAKESIVLLKNEHFKGQPVLPVSKDVRNIAVIGPLGDNQLDLLGTWHASGDVSKVVTLLEGIRKVVPGAKVTYAKGVGFYDHDAGNIQEARKVAASADVVILALGENYLQSGEAASRASIDLPGQQNELVKAIMGLNKPTVAVVMAGRPLTIQQLDEQVPAILNGWHLGTMAGQAIAEVLFGVHNPSGKLTMTYPRSVGQIPICYSMKNTGRPFAANNKYTSKYLDESNEPLYPFGYGLSYTSFEYGDLIVNKTAITTGETLNIKVTVKNTGSRQGSEVVQLYTRDLVGSVTRPVKELKGFEKITLAPDESKTVEFSLSTDDLAFYTRDMSYKAEPGEFKVYVGGNSAEVLTAPFSLVE</sequence>
<comment type="caution">
    <text evidence="9">The sequence shown here is derived from an EMBL/GenBank/DDBJ whole genome shotgun (WGS) entry which is preliminary data.</text>
</comment>
<keyword evidence="6 7" id="KW-0326">Glycosidase</keyword>
<dbReference type="Proteomes" id="UP001172083">
    <property type="component" value="Unassembled WGS sequence"/>
</dbReference>
<protein>
    <recommendedName>
        <fullName evidence="3">beta-glucosidase</fullName>
        <ecNumber evidence="3">3.2.1.21</ecNumber>
    </recommendedName>
</protein>
<dbReference type="PROSITE" id="PS51257">
    <property type="entry name" value="PROKAR_LIPOPROTEIN"/>
    <property type="match status" value="1"/>
</dbReference>
<dbReference type="PANTHER" id="PTHR30620">
    <property type="entry name" value="PERIPLASMIC BETA-GLUCOSIDASE-RELATED"/>
    <property type="match status" value="1"/>
</dbReference>
<dbReference type="PRINTS" id="PR00133">
    <property type="entry name" value="GLHYDRLASE3"/>
</dbReference>
<evidence type="ECO:0000256" key="4">
    <source>
        <dbReference type="ARBA" id="ARBA00022729"/>
    </source>
</evidence>
<name>A0ABT8L2A5_9BACT</name>
<dbReference type="InterPro" id="IPR036962">
    <property type="entry name" value="Glyco_hydro_3_N_sf"/>
</dbReference>
<dbReference type="SMART" id="SM01217">
    <property type="entry name" value="Fn3_like"/>
    <property type="match status" value="1"/>
</dbReference>
<dbReference type="InterPro" id="IPR036881">
    <property type="entry name" value="Glyco_hydro_3_C_sf"/>
</dbReference>
<evidence type="ECO:0000313" key="10">
    <source>
        <dbReference type="Proteomes" id="UP001172083"/>
    </source>
</evidence>
<feature type="domain" description="Fibronectin type III-like" evidence="8">
    <location>
        <begin position="663"/>
        <end position="732"/>
    </location>
</feature>
<dbReference type="InterPro" id="IPR013783">
    <property type="entry name" value="Ig-like_fold"/>
</dbReference>
<evidence type="ECO:0000256" key="2">
    <source>
        <dbReference type="ARBA" id="ARBA00005336"/>
    </source>
</evidence>
<keyword evidence="5 7" id="KW-0378">Hydrolase</keyword>
<dbReference type="InterPro" id="IPR017853">
    <property type="entry name" value="GH"/>
</dbReference>
<evidence type="ECO:0000256" key="1">
    <source>
        <dbReference type="ARBA" id="ARBA00000448"/>
    </source>
</evidence>
<evidence type="ECO:0000256" key="3">
    <source>
        <dbReference type="ARBA" id="ARBA00012744"/>
    </source>
</evidence>
<evidence type="ECO:0000313" key="9">
    <source>
        <dbReference type="EMBL" id="MDN5211844.1"/>
    </source>
</evidence>
<organism evidence="9 10">
    <name type="scientific">Agaribacillus aureus</name>
    <dbReference type="NCBI Taxonomy" id="3051825"/>
    <lineage>
        <taxon>Bacteria</taxon>
        <taxon>Pseudomonadati</taxon>
        <taxon>Bacteroidota</taxon>
        <taxon>Cytophagia</taxon>
        <taxon>Cytophagales</taxon>
        <taxon>Splendidivirgaceae</taxon>
        <taxon>Agaribacillus</taxon>
    </lineage>
</organism>
<dbReference type="InterPro" id="IPR026891">
    <property type="entry name" value="Fn3-like"/>
</dbReference>
<gene>
    <name evidence="9" type="ORF">QQ020_07270</name>
</gene>
<dbReference type="Gene3D" id="3.40.50.1700">
    <property type="entry name" value="Glycoside hydrolase family 3 C-terminal domain"/>
    <property type="match status" value="1"/>
</dbReference>
<evidence type="ECO:0000256" key="6">
    <source>
        <dbReference type="ARBA" id="ARBA00023295"/>
    </source>
</evidence>